<keyword evidence="11" id="KW-0325">Glycoprotein</keyword>
<keyword evidence="6" id="KW-0732">Signal</keyword>
<evidence type="ECO:0000256" key="5">
    <source>
        <dbReference type="ARBA" id="ARBA00022723"/>
    </source>
</evidence>
<feature type="domain" description="Peptidase M28" evidence="16">
    <location>
        <begin position="706"/>
        <end position="902"/>
    </location>
</feature>
<evidence type="ECO:0000256" key="10">
    <source>
        <dbReference type="ARBA" id="ARBA00023157"/>
    </source>
</evidence>
<dbReference type="PANTHER" id="PTHR12147:SF56">
    <property type="entry name" value="AMINOPEPTIDASE YDR415C-RELATED"/>
    <property type="match status" value="1"/>
</dbReference>
<keyword evidence="10" id="KW-1015">Disulfide bond</keyword>
<dbReference type="InterPro" id="IPR011333">
    <property type="entry name" value="SKP1/BTB/POZ_sf"/>
</dbReference>
<evidence type="ECO:0000256" key="7">
    <source>
        <dbReference type="ARBA" id="ARBA00022801"/>
    </source>
</evidence>
<keyword evidence="4 14" id="KW-0645">Protease</keyword>
<evidence type="ECO:0000256" key="8">
    <source>
        <dbReference type="ARBA" id="ARBA00022833"/>
    </source>
</evidence>
<dbReference type="SUPFAM" id="SSF53187">
    <property type="entry name" value="Zn-dependent exopeptidases"/>
    <property type="match status" value="1"/>
</dbReference>
<dbReference type="GO" id="GO:0006508">
    <property type="term" value="P:proteolysis"/>
    <property type="evidence" value="ECO:0007669"/>
    <property type="project" value="UniProtKB-KW"/>
</dbReference>
<keyword evidence="9" id="KW-0865">Zymogen</keyword>
<dbReference type="EC" id="3.4.-.-" evidence="14"/>
<dbReference type="InterPro" id="IPR007484">
    <property type="entry name" value="Peptidase_M28"/>
</dbReference>
<dbReference type="AlphaFoldDB" id="A0AAD9AM27"/>
<keyword evidence="18" id="KW-1185">Reference proteome</keyword>
<name>A0AAD9AM27_9PEZI</name>
<gene>
    <name evidence="17" type="ORF">CCHR01_08062</name>
</gene>
<protein>
    <recommendedName>
        <fullName evidence="14">Peptide hydrolase</fullName>
        <ecNumber evidence="14">3.4.-.-</ecNumber>
    </recommendedName>
</protein>
<comment type="caution">
    <text evidence="17">The sequence shown here is derived from an EMBL/GenBank/DDBJ whole genome shotgun (WGS) entry which is preliminary data.</text>
</comment>
<dbReference type="Pfam" id="PF04389">
    <property type="entry name" value="Peptidase_M28"/>
    <property type="match status" value="1"/>
</dbReference>
<keyword evidence="3" id="KW-0031">Aminopeptidase</keyword>
<keyword evidence="8 14" id="KW-0862">Zinc</keyword>
<evidence type="ECO:0000256" key="1">
    <source>
        <dbReference type="ARBA" id="ARBA00001947"/>
    </source>
</evidence>
<feature type="region of interest" description="Disordered" evidence="15">
    <location>
        <begin position="1"/>
        <end position="53"/>
    </location>
</feature>
<keyword evidence="5 14" id="KW-0479">Metal-binding</keyword>
<dbReference type="GO" id="GO:0008235">
    <property type="term" value="F:metalloexopeptidase activity"/>
    <property type="evidence" value="ECO:0007669"/>
    <property type="project" value="InterPro"/>
</dbReference>
<sequence length="935" mass="103605">MAKKKKKSQANTTDATTVNAMPPADYQMIPEDAPPPPPDDSEPSGPEDAPVLSPYTSPSCRVYFRNKMPFFVPRDLLCNASELLGALATLPSDEPRDELNDIHIEEVPDDAGHVLVHYLYTGTWQTLSQSHSQQEPLTCYGSNISVIKSDFQTSVHVYCAAKAYGLSGLVGMAKKEVLRLANYLTPLDVVVSASEACQLLSEHDIWFRSFLQRRLRLMFNTSKHLDDSAFLGCVQHGTVYSNFLVKSMFLLCCQNSRNRRVLPVADVEQSDFETDEAHLNGSAAAADVPADDHFSVSQDEPPAEETKVPETPPSDDWAVAEQPTTEEFAEPTESLIEWAEIKESDPADYIPEALPETCPQQDTNLIQSTKQSKKDKKKSKKAKALERNEGVLIDNGVELVSEPGPEPEAVPEVEADPGALWGELPKPKKKKKEKKVEGGNTKKNKNQENVPDAPNPESGTEPGAETSTMTVVNPWGFLPKKKTLTRERMIMPELGSTMRYSLSTKLLLLLGSSQLALSASDDQFVIAPASKDAATPFRIHDADESVLAALKAHPDPVDALLSLQPEKADKLAERRLLHVFGEKEPQWMTEGDKLRLRRKGKKFRDITNHQDLYAEDSVGAWSGKANLPKITHQRLVKPLFPKVNQTEMHDVLAHMTSYYNRYFDGPTGEESSQWLHDHIAEIIAQSPYHTHISLEYFTHNFVQSSIIARFEPKVRDFSKPLTIIGAHQDSANYLFPLLPAPGADDDCSGTVSILEAFRVLALSGYIPQEGPVEFHWYAAEEGGLLGSQDIAAYKKKEGANIGAMMEFDMTAFIARNATESIGFIKTDADAPLTKWAVELSTEYINITTSVYELMPGAGSDYMSYTKLGFPATFASEGNPVAGGFPGEFDPYVHTSKDRMDIDDEFGVFSIDHMARFSELAIAFAIEQAGWDNKWR</sequence>
<dbReference type="GO" id="GO:0004177">
    <property type="term" value="F:aminopeptidase activity"/>
    <property type="evidence" value="ECO:0007669"/>
    <property type="project" value="UniProtKB-KW"/>
</dbReference>
<dbReference type="PANTHER" id="PTHR12147">
    <property type="entry name" value="METALLOPEPTIDASE M28 FAMILY MEMBER"/>
    <property type="match status" value="1"/>
</dbReference>
<reference evidence="17" key="1">
    <citation type="submission" date="2023-01" db="EMBL/GenBank/DDBJ databases">
        <title>Colletotrichum chrysophilum M932 genome sequence.</title>
        <authorList>
            <person name="Baroncelli R."/>
        </authorList>
    </citation>
    <scope>NUCLEOTIDE SEQUENCE</scope>
    <source>
        <strain evidence="17">M932</strain>
    </source>
</reference>
<dbReference type="InterPro" id="IPR045175">
    <property type="entry name" value="M28_fam"/>
</dbReference>
<feature type="compositionally biased region" description="Polar residues" evidence="15">
    <location>
        <begin position="358"/>
        <end position="369"/>
    </location>
</feature>
<comment type="similarity">
    <text evidence="13">Belongs to the peptidase M28 family. M28E subfamily.</text>
</comment>
<evidence type="ECO:0000256" key="9">
    <source>
        <dbReference type="ARBA" id="ARBA00023145"/>
    </source>
</evidence>
<feature type="compositionally biased region" description="Basic residues" evidence="15">
    <location>
        <begin position="371"/>
        <end position="382"/>
    </location>
</feature>
<dbReference type="EMBL" id="JAQOWY010000147">
    <property type="protein sequence ID" value="KAK1849307.1"/>
    <property type="molecule type" value="Genomic_DNA"/>
</dbReference>
<proteinExistence type="inferred from homology"/>
<evidence type="ECO:0000313" key="18">
    <source>
        <dbReference type="Proteomes" id="UP001243330"/>
    </source>
</evidence>
<evidence type="ECO:0000313" key="17">
    <source>
        <dbReference type="EMBL" id="KAK1849307.1"/>
    </source>
</evidence>
<dbReference type="GO" id="GO:0046872">
    <property type="term" value="F:metal ion binding"/>
    <property type="evidence" value="ECO:0007669"/>
    <property type="project" value="UniProtKB-KW"/>
</dbReference>
<comment type="subunit">
    <text evidence="2">Monomer.</text>
</comment>
<evidence type="ECO:0000256" key="11">
    <source>
        <dbReference type="ARBA" id="ARBA00023180"/>
    </source>
</evidence>
<evidence type="ECO:0000256" key="12">
    <source>
        <dbReference type="ARBA" id="ARBA00043843"/>
    </source>
</evidence>
<evidence type="ECO:0000259" key="16">
    <source>
        <dbReference type="Pfam" id="PF04389"/>
    </source>
</evidence>
<accession>A0AAD9AM27</accession>
<evidence type="ECO:0000256" key="2">
    <source>
        <dbReference type="ARBA" id="ARBA00011245"/>
    </source>
</evidence>
<comment type="cofactor">
    <cofactor evidence="1">
        <name>Zn(2+)</name>
        <dbReference type="ChEBI" id="CHEBI:29105"/>
    </cofactor>
</comment>
<feature type="region of interest" description="Disordered" evidence="15">
    <location>
        <begin position="290"/>
        <end position="331"/>
    </location>
</feature>
<evidence type="ECO:0000256" key="13">
    <source>
        <dbReference type="ARBA" id="ARBA00043962"/>
    </source>
</evidence>
<dbReference type="CDD" id="cd03879">
    <property type="entry name" value="M28_AAP"/>
    <property type="match status" value="1"/>
</dbReference>
<dbReference type="Proteomes" id="UP001243330">
    <property type="component" value="Unassembled WGS sequence"/>
</dbReference>
<keyword evidence="7 14" id="KW-0378">Hydrolase</keyword>
<evidence type="ECO:0000256" key="6">
    <source>
        <dbReference type="ARBA" id="ARBA00022729"/>
    </source>
</evidence>
<evidence type="ECO:0000256" key="14">
    <source>
        <dbReference type="RuleBase" id="RU361240"/>
    </source>
</evidence>
<dbReference type="Gene3D" id="3.40.630.10">
    <property type="entry name" value="Zn peptidases"/>
    <property type="match status" value="1"/>
</dbReference>
<feature type="region of interest" description="Disordered" evidence="15">
    <location>
        <begin position="350"/>
        <end position="471"/>
    </location>
</feature>
<dbReference type="Gene3D" id="3.30.710.10">
    <property type="entry name" value="Potassium Channel Kv1.1, Chain A"/>
    <property type="match status" value="1"/>
</dbReference>
<comment type="function">
    <text evidence="12">Extracellular aminopeptidase that allows assimilation of proteinaceous substrates.</text>
</comment>
<evidence type="ECO:0000256" key="15">
    <source>
        <dbReference type="SAM" id="MobiDB-lite"/>
    </source>
</evidence>
<feature type="compositionally biased region" description="Polar residues" evidence="15">
    <location>
        <begin position="9"/>
        <end position="19"/>
    </location>
</feature>
<evidence type="ECO:0000256" key="3">
    <source>
        <dbReference type="ARBA" id="ARBA00022438"/>
    </source>
</evidence>
<organism evidence="17 18">
    <name type="scientific">Colletotrichum chrysophilum</name>
    <dbReference type="NCBI Taxonomy" id="1836956"/>
    <lineage>
        <taxon>Eukaryota</taxon>
        <taxon>Fungi</taxon>
        <taxon>Dikarya</taxon>
        <taxon>Ascomycota</taxon>
        <taxon>Pezizomycotina</taxon>
        <taxon>Sordariomycetes</taxon>
        <taxon>Hypocreomycetidae</taxon>
        <taxon>Glomerellales</taxon>
        <taxon>Glomerellaceae</taxon>
        <taxon>Colletotrichum</taxon>
        <taxon>Colletotrichum gloeosporioides species complex</taxon>
    </lineage>
</organism>
<evidence type="ECO:0000256" key="4">
    <source>
        <dbReference type="ARBA" id="ARBA00022670"/>
    </source>
</evidence>